<dbReference type="PANTHER" id="PTHR35005">
    <property type="entry name" value="3-DEHYDRO-SCYLLO-INOSOSE HYDROLASE"/>
    <property type="match status" value="1"/>
</dbReference>
<comment type="similarity">
    <text evidence="5">Belongs to the creatininase superfamily.</text>
</comment>
<evidence type="ECO:0000256" key="2">
    <source>
        <dbReference type="ARBA" id="ARBA00022723"/>
    </source>
</evidence>
<comment type="caution">
    <text evidence="6">The sequence shown here is derived from an EMBL/GenBank/DDBJ whole genome shotgun (WGS) entry which is preliminary data.</text>
</comment>
<evidence type="ECO:0000313" key="6">
    <source>
        <dbReference type="EMBL" id="MEA5442849.1"/>
    </source>
</evidence>
<keyword evidence="7" id="KW-1185">Reference proteome</keyword>
<keyword evidence="2" id="KW-0479">Metal-binding</keyword>
<keyword evidence="3" id="KW-0378">Hydrolase</keyword>
<dbReference type="SUPFAM" id="SSF102215">
    <property type="entry name" value="Creatininase"/>
    <property type="match status" value="1"/>
</dbReference>
<evidence type="ECO:0000256" key="3">
    <source>
        <dbReference type="ARBA" id="ARBA00022801"/>
    </source>
</evidence>
<dbReference type="EMBL" id="JAYGHY010000029">
    <property type="protein sequence ID" value="MEA5442849.1"/>
    <property type="molecule type" value="Genomic_DNA"/>
</dbReference>
<name>A0ABU5SWH7_9CYAN</name>
<dbReference type="InterPro" id="IPR024087">
    <property type="entry name" value="Creatininase-like_sf"/>
</dbReference>
<accession>A0ABU5SWH7</accession>
<dbReference type="RefSeq" id="WP_323356890.1">
    <property type="nucleotide sequence ID" value="NZ_JAYGHY010000029.1"/>
</dbReference>
<keyword evidence="4" id="KW-0862">Zinc</keyword>
<evidence type="ECO:0000256" key="5">
    <source>
        <dbReference type="ARBA" id="ARBA00024029"/>
    </source>
</evidence>
<evidence type="ECO:0000256" key="1">
    <source>
        <dbReference type="ARBA" id="ARBA00001947"/>
    </source>
</evidence>
<sequence>MPPSTERRLASLSWTAVRDQAARRGSTVVWPFGAIEQHGPLLPLGTDGLFAERVAEAVLERLDPDLPIWRLPLQSIGFSPEHLGFPGTLSLPADLVIELVRSVGKGIAAAGFQRLVLFNAHGGQIGLLEAAARELRVLEPGLAVLPCFLWRGADGLAELIPEPERSTGLHAGLAETSLMLFLEPATVGALPAADGLAPSPPPPTGWSLEGACPCAWLTEELSSSGVIGDPSEASDDLGRKLFLRLVGSWERRLDALVRSDWPPTSGRP</sequence>
<dbReference type="Proteomes" id="UP001302329">
    <property type="component" value="Unassembled WGS sequence"/>
</dbReference>
<comment type="cofactor">
    <cofactor evidence="1">
        <name>Zn(2+)</name>
        <dbReference type="ChEBI" id="CHEBI:29105"/>
    </cofactor>
</comment>
<dbReference type="Gene3D" id="3.40.50.10310">
    <property type="entry name" value="Creatininase"/>
    <property type="match status" value="1"/>
</dbReference>
<evidence type="ECO:0000256" key="4">
    <source>
        <dbReference type="ARBA" id="ARBA00022833"/>
    </source>
</evidence>
<proteinExistence type="inferred from homology"/>
<protein>
    <submittedName>
        <fullName evidence="6">Creatininase family protein</fullName>
    </submittedName>
</protein>
<reference evidence="6 7" key="1">
    <citation type="submission" date="2023-12" db="EMBL/GenBank/DDBJ databases">
        <title>Baltic Sea Cyanobacteria.</title>
        <authorList>
            <person name="Delbaje E."/>
            <person name="Fewer D.P."/>
            <person name="Shishido T.K."/>
        </authorList>
    </citation>
    <scope>NUCLEOTIDE SEQUENCE [LARGE SCALE GENOMIC DNA]</scope>
    <source>
        <strain evidence="6 7">UHCC 0281</strain>
    </source>
</reference>
<evidence type="ECO:0000313" key="7">
    <source>
        <dbReference type="Proteomes" id="UP001302329"/>
    </source>
</evidence>
<dbReference type="Pfam" id="PF02633">
    <property type="entry name" value="Creatininase"/>
    <property type="match status" value="1"/>
</dbReference>
<dbReference type="PANTHER" id="PTHR35005:SF1">
    <property type="entry name" value="2-AMINO-5-FORMYLAMINO-6-RIBOSYLAMINOPYRIMIDIN-4(3H)-ONE 5'-MONOPHOSPHATE DEFORMYLASE"/>
    <property type="match status" value="1"/>
</dbReference>
<organism evidence="6 7">
    <name type="scientific">Cyanobium gracile UHCC 0281</name>
    <dbReference type="NCBI Taxonomy" id="3110309"/>
    <lineage>
        <taxon>Bacteria</taxon>
        <taxon>Bacillati</taxon>
        <taxon>Cyanobacteriota</taxon>
        <taxon>Cyanophyceae</taxon>
        <taxon>Synechococcales</taxon>
        <taxon>Prochlorococcaceae</taxon>
        <taxon>Cyanobium</taxon>
    </lineage>
</organism>
<gene>
    <name evidence="6" type="ORF">VB739_09825</name>
</gene>
<dbReference type="InterPro" id="IPR003785">
    <property type="entry name" value="Creatininase/forma_Hydrolase"/>
</dbReference>